<comment type="caution">
    <text evidence="6">The sequence shown here is derived from an EMBL/GenBank/DDBJ whole genome shotgun (WGS) entry which is preliminary data.</text>
</comment>
<proteinExistence type="predicted"/>
<dbReference type="PROSITE" id="PS51504">
    <property type="entry name" value="H15"/>
    <property type="match status" value="1"/>
</dbReference>
<dbReference type="GO" id="GO:0003677">
    <property type="term" value="F:DNA binding"/>
    <property type="evidence" value="ECO:0007669"/>
    <property type="project" value="UniProtKB-KW"/>
</dbReference>
<organism evidence="6 7">
    <name type="scientific">Flemingia macrophylla</name>
    <dbReference type="NCBI Taxonomy" id="520843"/>
    <lineage>
        <taxon>Eukaryota</taxon>
        <taxon>Viridiplantae</taxon>
        <taxon>Streptophyta</taxon>
        <taxon>Embryophyta</taxon>
        <taxon>Tracheophyta</taxon>
        <taxon>Spermatophyta</taxon>
        <taxon>Magnoliopsida</taxon>
        <taxon>eudicotyledons</taxon>
        <taxon>Gunneridae</taxon>
        <taxon>Pentapetalae</taxon>
        <taxon>rosids</taxon>
        <taxon>fabids</taxon>
        <taxon>Fabales</taxon>
        <taxon>Fabaceae</taxon>
        <taxon>Papilionoideae</taxon>
        <taxon>50 kb inversion clade</taxon>
        <taxon>NPAAA clade</taxon>
        <taxon>indigoferoid/millettioid clade</taxon>
        <taxon>Phaseoleae</taxon>
        <taxon>Flemingia</taxon>
    </lineage>
</organism>
<dbReference type="EMBL" id="JBGMDY010000010">
    <property type="protein sequence ID" value="KAL2320176.1"/>
    <property type="molecule type" value="Genomic_DNA"/>
</dbReference>
<dbReference type="PANTHER" id="PTHR11467">
    <property type="entry name" value="HISTONE H1"/>
    <property type="match status" value="1"/>
</dbReference>
<evidence type="ECO:0000313" key="6">
    <source>
        <dbReference type="EMBL" id="KAL2320176.1"/>
    </source>
</evidence>
<dbReference type="InterPro" id="IPR005818">
    <property type="entry name" value="Histone_H1/H5_H15"/>
</dbReference>
<reference evidence="6 7" key="1">
    <citation type="submission" date="2024-08" db="EMBL/GenBank/DDBJ databases">
        <title>Insights into the chromosomal genome structure of Flemingia macrophylla.</title>
        <authorList>
            <person name="Ding Y."/>
            <person name="Zhao Y."/>
            <person name="Bi W."/>
            <person name="Wu M."/>
            <person name="Zhao G."/>
            <person name="Gong Y."/>
            <person name="Li W."/>
            <person name="Zhang P."/>
        </authorList>
    </citation>
    <scope>NUCLEOTIDE SEQUENCE [LARGE SCALE GENOMIC DNA]</scope>
    <source>
        <strain evidence="6">DYQJB</strain>
        <tissue evidence="6">Leaf</tissue>
    </source>
</reference>
<evidence type="ECO:0000256" key="2">
    <source>
        <dbReference type="ARBA" id="ARBA00023125"/>
    </source>
</evidence>
<dbReference type="SUPFAM" id="SSF46785">
    <property type="entry name" value="Winged helix' DNA-binding domain"/>
    <property type="match status" value="1"/>
</dbReference>
<evidence type="ECO:0000256" key="3">
    <source>
        <dbReference type="ARBA" id="ARBA00023242"/>
    </source>
</evidence>
<feature type="region of interest" description="Disordered" evidence="4">
    <location>
        <begin position="302"/>
        <end position="322"/>
    </location>
</feature>
<dbReference type="InterPro" id="IPR036388">
    <property type="entry name" value="WH-like_DNA-bd_sf"/>
</dbReference>
<dbReference type="Gene3D" id="1.10.10.10">
    <property type="entry name" value="Winged helix-like DNA-binding domain superfamily/Winged helix DNA-binding domain"/>
    <property type="match status" value="1"/>
</dbReference>
<gene>
    <name evidence="6" type="ORF">Fmac_029145</name>
</gene>
<dbReference type="Pfam" id="PF00538">
    <property type="entry name" value="Linker_histone"/>
    <property type="match status" value="1"/>
</dbReference>
<evidence type="ECO:0000259" key="5">
    <source>
        <dbReference type="PROSITE" id="PS51504"/>
    </source>
</evidence>
<keyword evidence="2" id="KW-0238">DNA-binding</keyword>
<sequence>MKLKSSIYSPLTDDRCNDLNLNSQSCIVWKSSADLEIGNGNKKSHEFGRFPVFALPISLGGNSNVNNPIHSTFEIPPNPTQPTLPMTTERQPPQTPNPNPNPTTVKDSRTMHDRIMANLASKLKDPSVAAAADSSLFRHLRTPTHPPYALMIRAAISGLNEEGGSTESAISYFIKREFDDLPLAHRSVLGRHLGLLCEVSELARAEGGRYVLTDEVKNEIVVWEKEIETANGKEEDQVVKSDGRGRKCKGKPSKKREKVKLEEGVEGSSSGSNGGDGDKILEEEEKKLVSVKAKPQLGFRAGNVSQSNIGESESKSHAGSPRCSEARDDLWLLKVCAFQVRKSFMDEPGEPTSPTFHIDEGIQPLKHASAFLETQLEHLRIRCHGTLKTFQKLKIFVHEVLVALPGHTLVQ</sequence>
<accession>A0ABD1L9K9</accession>
<feature type="domain" description="H15" evidence="5">
    <location>
        <begin position="144"/>
        <end position="214"/>
    </location>
</feature>
<feature type="region of interest" description="Disordered" evidence="4">
    <location>
        <begin position="234"/>
        <end position="279"/>
    </location>
</feature>
<dbReference type="Proteomes" id="UP001603857">
    <property type="component" value="Unassembled WGS sequence"/>
</dbReference>
<evidence type="ECO:0000256" key="1">
    <source>
        <dbReference type="ARBA" id="ARBA00004123"/>
    </source>
</evidence>
<feature type="region of interest" description="Disordered" evidence="4">
    <location>
        <begin position="68"/>
        <end position="108"/>
    </location>
</feature>
<evidence type="ECO:0000256" key="4">
    <source>
        <dbReference type="SAM" id="MobiDB-lite"/>
    </source>
</evidence>
<dbReference type="SMART" id="SM00526">
    <property type="entry name" value="H15"/>
    <property type="match status" value="1"/>
</dbReference>
<dbReference type="PANTHER" id="PTHR11467:SF109">
    <property type="entry name" value="H15 DOMAIN-CONTAINING PROTEIN"/>
    <property type="match status" value="1"/>
</dbReference>
<keyword evidence="7" id="KW-1185">Reference proteome</keyword>
<name>A0ABD1L9K9_9FABA</name>
<comment type="subcellular location">
    <subcellularLocation>
        <location evidence="1">Nucleus</location>
    </subcellularLocation>
</comment>
<feature type="compositionally biased region" description="Basic and acidic residues" evidence="4">
    <location>
        <begin position="234"/>
        <end position="245"/>
    </location>
</feature>
<feature type="compositionally biased region" description="Basic residues" evidence="4">
    <location>
        <begin position="246"/>
        <end position="258"/>
    </location>
</feature>
<evidence type="ECO:0000313" key="7">
    <source>
        <dbReference type="Proteomes" id="UP001603857"/>
    </source>
</evidence>
<keyword evidence="3" id="KW-0539">Nucleus</keyword>
<dbReference type="InterPro" id="IPR036390">
    <property type="entry name" value="WH_DNA-bd_sf"/>
</dbReference>
<dbReference type="GO" id="GO:0005634">
    <property type="term" value="C:nucleus"/>
    <property type="evidence" value="ECO:0007669"/>
    <property type="project" value="UniProtKB-SubCell"/>
</dbReference>
<protein>
    <recommendedName>
        <fullName evidence="5">H15 domain-containing protein</fullName>
    </recommendedName>
</protein>
<dbReference type="AlphaFoldDB" id="A0ABD1L9K9"/>